<dbReference type="OrthoDB" id="406505at2759"/>
<comment type="caution">
    <text evidence="5">The sequence shown here is derived from an EMBL/GenBank/DDBJ whole genome shotgun (WGS) entry which is preliminary data.</text>
</comment>
<keyword evidence="6" id="KW-1185">Reference proteome</keyword>
<gene>
    <name evidence="5" type="ORF">Tsubulata_047076</name>
</gene>
<evidence type="ECO:0000256" key="2">
    <source>
        <dbReference type="ARBA" id="ARBA00005592"/>
    </source>
</evidence>
<dbReference type="PANTHER" id="PTHR33191">
    <property type="entry name" value="RIPENING-RELATED PROTEIN 2-RELATED"/>
    <property type="match status" value="1"/>
</dbReference>
<dbReference type="Pfam" id="PF24300">
    <property type="entry name" value="KWL1"/>
    <property type="match status" value="2"/>
</dbReference>
<evidence type="ECO:0000313" key="5">
    <source>
        <dbReference type="EMBL" id="KAJ4837813.1"/>
    </source>
</evidence>
<evidence type="ECO:0000313" key="6">
    <source>
        <dbReference type="Proteomes" id="UP001141552"/>
    </source>
</evidence>
<keyword evidence="4" id="KW-0732">Signal</keyword>
<dbReference type="InterPro" id="IPR039271">
    <property type="entry name" value="Kiwellin-like"/>
</dbReference>
<dbReference type="PANTHER" id="PTHR33191:SF44">
    <property type="entry name" value="RIPENING-RELATED PROTEIN 1"/>
    <property type="match status" value="1"/>
</dbReference>
<dbReference type="CDD" id="cd22270">
    <property type="entry name" value="DPBB_kiwellin-like"/>
    <property type="match status" value="2"/>
</dbReference>
<sequence length="397" mass="43377">LHFPALLKPVTPSTTSILSKDEAVFFLLTVTANVMVEAQKCKPSGKIRGKNPPKDECNQDNGADCCQAGKFYTTFKCSPPVTKKTKATLTINSFAEGGDGGGPSECDGKYHDDNTPVVALSTGWFNNRKRCHKFVTISANGKSVKAMVVDECDSTMGCDSDHGYQPPCPNNVVDASKAVWKALGVNEHDKEWGWMDHQSEPYLEKMKQVTAKNFTCFLFLVLLTVTTSVMVEAKTCKPSGKIRGRKPPKDQCNQRNGADCCQAGKFYATFKCSPPVTKKTKATLTINSFKKGGDGGAPSECDGKYHDDNTPVVALSTGWFNNRKRCHKFVTISANGKSVKAMVVDECDSTLGCDSDHGYQPPCPNNIVDASKAVWKALGINEHDREWGWMDVTWTDA</sequence>
<dbReference type="EMBL" id="JAKUCV010003726">
    <property type="protein sequence ID" value="KAJ4837813.1"/>
    <property type="molecule type" value="Genomic_DNA"/>
</dbReference>
<dbReference type="Proteomes" id="UP001141552">
    <property type="component" value="Unassembled WGS sequence"/>
</dbReference>
<accession>A0A9Q0FTZ1</accession>
<name>A0A9Q0FTZ1_9ROSI</name>
<protein>
    <submittedName>
        <fullName evidence="5">Uncharacterized protein</fullName>
    </submittedName>
</protein>
<evidence type="ECO:0000256" key="4">
    <source>
        <dbReference type="ARBA" id="ARBA00022729"/>
    </source>
</evidence>
<organism evidence="5 6">
    <name type="scientific">Turnera subulata</name>
    <dbReference type="NCBI Taxonomy" id="218843"/>
    <lineage>
        <taxon>Eukaryota</taxon>
        <taxon>Viridiplantae</taxon>
        <taxon>Streptophyta</taxon>
        <taxon>Embryophyta</taxon>
        <taxon>Tracheophyta</taxon>
        <taxon>Spermatophyta</taxon>
        <taxon>Magnoliopsida</taxon>
        <taxon>eudicotyledons</taxon>
        <taxon>Gunneridae</taxon>
        <taxon>Pentapetalae</taxon>
        <taxon>rosids</taxon>
        <taxon>fabids</taxon>
        <taxon>Malpighiales</taxon>
        <taxon>Passifloraceae</taxon>
        <taxon>Turnera</taxon>
    </lineage>
</organism>
<evidence type="ECO:0000256" key="1">
    <source>
        <dbReference type="ARBA" id="ARBA00004613"/>
    </source>
</evidence>
<dbReference type="GO" id="GO:0005576">
    <property type="term" value="C:extracellular region"/>
    <property type="evidence" value="ECO:0007669"/>
    <property type="project" value="UniProtKB-SubCell"/>
</dbReference>
<comment type="subcellular location">
    <subcellularLocation>
        <location evidence="1">Secreted</location>
    </subcellularLocation>
</comment>
<dbReference type="Gene3D" id="2.40.40.10">
    <property type="entry name" value="RlpA-like domain"/>
    <property type="match status" value="2"/>
</dbReference>
<evidence type="ECO:0000256" key="3">
    <source>
        <dbReference type="ARBA" id="ARBA00022525"/>
    </source>
</evidence>
<keyword evidence="3" id="KW-0964">Secreted</keyword>
<reference evidence="5" key="1">
    <citation type="submission" date="2022-02" db="EMBL/GenBank/DDBJ databases">
        <authorList>
            <person name="Henning P.M."/>
            <person name="McCubbin A.G."/>
            <person name="Shore J.S."/>
        </authorList>
    </citation>
    <scope>NUCLEOTIDE SEQUENCE</scope>
    <source>
        <strain evidence="5">F60SS</strain>
        <tissue evidence="5">Leaves</tissue>
    </source>
</reference>
<reference evidence="5" key="2">
    <citation type="journal article" date="2023" name="Plants (Basel)">
        <title>Annotation of the Turnera subulata (Passifloraceae) Draft Genome Reveals the S-Locus Evolved after the Divergence of Turneroideae from Passifloroideae in a Stepwise Manner.</title>
        <authorList>
            <person name="Henning P.M."/>
            <person name="Roalson E.H."/>
            <person name="Mir W."/>
            <person name="McCubbin A.G."/>
            <person name="Shore J.S."/>
        </authorList>
    </citation>
    <scope>NUCLEOTIDE SEQUENCE</scope>
    <source>
        <strain evidence="5">F60SS</strain>
    </source>
</reference>
<proteinExistence type="inferred from homology"/>
<dbReference type="SUPFAM" id="SSF50685">
    <property type="entry name" value="Barwin-like endoglucanases"/>
    <property type="match status" value="2"/>
</dbReference>
<feature type="non-terminal residue" evidence="5">
    <location>
        <position position="1"/>
    </location>
</feature>
<dbReference type="AlphaFoldDB" id="A0A9Q0FTZ1"/>
<comment type="similarity">
    <text evidence="2">Belongs to the kiwellin family.</text>
</comment>
<dbReference type="InterPro" id="IPR036908">
    <property type="entry name" value="RlpA-like_sf"/>
</dbReference>